<accession>A0A6G9GW78</accession>
<dbReference type="Gene3D" id="3.10.28.20">
    <property type="entry name" value="Acetamidase/Formamidase-like domains"/>
    <property type="match status" value="1"/>
</dbReference>
<evidence type="ECO:0000256" key="1">
    <source>
        <dbReference type="SAM" id="MobiDB-lite"/>
    </source>
</evidence>
<protein>
    <submittedName>
        <fullName evidence="2">Acetamidase</fullName>
    </submittedName>
</protein>
<dbReference type="RefSeq" id="WP_167026692.1">
    <property type="nucleotide sequence ID" value="NZ_CP050177.1"/>
</dbReference>
<name>A0A6G9GW78_9ACTN</name>
<dbReference type="Proteomes" id="UP000501179">
    <property type="component" value="Chromosome"/>
</dbReference>
<gene>
    <name evidence="2" type="ORF">HA039_09590</name>
</gene>
<proteinExistence type="predicted"/>
<feature type="region of interest" description="Disordered" evidence="1">
    <location>
        <begin position="42"/>
        <end position="62"/>
    </location>
</feature>
<evidence type="ECO:0000313" key="2">
    <source>
        <dbReference type="EMBL" id="QIQ02533.1"/>
    </source>
</evidence>
<dbReference type="SUPFAM" id="SSF141130">
    <property type="entry name" value="Acetamidase/Formamidase-like"/>
    <property type="match status" value="1"/>
</dbReference>
<dbReference type="Pfam" id="PF03069">
    <property type="entry name" value="FmdA_AmdA"/>
    <property type="match status" value="2"/>
</dbReference>
<dbReference type="GO" id="GO:0016811">
    <property type="term" value="F:hydrolase activity, acting on carbon-nitrogen (but not peptide) bonds, in linear amides"/>
    <property type="evidence" value="ECO:0007669"/>
    <property type="project" value="InterPro"/>
</dbReference>
<evidence type="ECO:0000313" key="3">
    <source>
        <dbReference type="Proteomes" id="UP000501179"/>
    </source>
</evidence>
<feature type="compositionally biased region" description="Basic and acidic residues" evidence="1">
    <location>
        <begin position="42"/>
        <end position="55"/>
    </location>
</feature>
<dbReference type="EMBL" id="CP050177">
    <property type="protein sequence ID" value="QIQ02533.1"/>
    <property type="molecule type" value="Genomic_DNA"/>
</dbReference>
<dbReference type="KEGG" id="slia:HA039_09590"/>
<dbReference type="PANTHER" id="PTHR31891">
    <property type="entry name" value="FORMAMIDASE C869.04-RELATED"/>
    <property type="match status" value="1"/>
</dbReference>
<dbReference type="AlphaFoldDB" id="A0A6G9GW78"/>
<dbReference type="PANTHER" id="PTHR31891:SF1">
    <property type="entry name" value="FORMAMIDASE C869.04-RELATED"/>
    <property type="match status" value="1"/>
</dbReference>
<dbReference type="Gene3D" id="2.60.120.580">
    <property type="entry name" value="Acetamidase/Formamidase-like domains"/>
    <property type="match status" value="2"/>
</dbReference>
<organism evidence="2 3">
    <name type="scientific">Streptomyces liangshanensis</name>
    <dbReference type="NCBI Taxonomy" id="2717324"/>
    <lineage>
        <taxon>Bacteria</taxon>
        <taxon>Bacillati</taxon>
        <taxon>Actinomycetota</taxon>
        <taxon>Actinomycetes</taxon>
        <taxon>Kitasatosporales</taxon>
        <taxon>Streptomycetaceae</taxon>
        <taxon>Streptomyces</taxon>
    </lineage>
</organism>
<sequence length="310" mass="32342">MAEHRLESVPGTVTHVFSRDLPPVLTVDPGDTVVVHSLDASGHLERQRTPGEPRPRMFPGRPGHCLVGPIAVRGARPGTALAVRVESLRPDPWGWTVSAAADTPLNRRLGLTDTDPSWLLWELDADAGTGTNQYGHTVSLAPFLGVIGLPPAEPGEHPTVPPRVAGGGNIDCRELVAGSTLYLPVTVDDALLCVGDGHAAQGDGEVSGTAVECGMTTRLTLDVETAPPVPTVHAVTPAGRITFGFDADLNEASAQALDAMLTWMGSLFGLDRATALALASATVDLRVTQVANQVWGVHALLPTGAVGTDR</sequence>
<keyword evidence="3" id="KW-1185">Reference proteome</keyword>
<dbReference type="InterPro" id="IPR004304">
    <property type="entry name" value="FmdA_AmdA"/>
</dbReference>
<reference evidence="2 3" key="1">
    <citation type="submission" date="2020-03" db="EMBL/GenBank/DDBJ databases">
        <title>A novel species.</title>
        <authorList>
            <person name="Gao J."/>
        </authorList>
    </citation>
    <scope>NUCLEOTIDE SEQUENCE [LARGE SCALE GENOMIC DNA]</scope>
    <source>
        <strain evidence="2 3">QMT-12</strain>
    </source>
</reference>